<reference evidence="2" key="1">
    <citation type="submission" date="2019-03" db="EMBL/GenBank/DDBJ databases">
        <title>Improved annotation for the trematode Fasciola hepatica.</title>
        <authorList>
            <person name="Choi Y.-J."/>
            <person name="Martin J."/>
            <person name="Mitreva M."/>
        </authorList>
    </citation>
    <scope>NUCLEOTIDE SEQUENCE [LARGE SCALE GENOMIC DNA]</scope>
</reference>
<dbReference type="EMBL" id="JXXN02000610">
    <property type="protein sequence ID" value="THD26847.1"/>
    <property type="molecule type" value="Genomic_DNA"/>
</dbReference>
<feature type="compositionally biased region" description="Polar residues" evidence="1">
    <location>
        <begin position="133"/>
        <end position="164"/>
    </location>
</feature>
<evidence type="ECO:0000256" key="1">
    <source>
        <dbReference type="SAM" id="MobiDB-lite"/>
    </source>
</evidence>
<evidence type="ECO:0000313" key="3">
    <source>
        <dbReference type="Proteomes" id="UP000230066"/>
    </source>
</evidence>
<sequence>MDNKFIDTSRSLGFTDPITTSKSKHSMDEFSPSSIREQVSITGSLVAYNSSDEEHVRLQPRASSTRDYKARHRDRGSGLPAKEDTPKKSLACHSHPCSNVIESKAVTLESEVKVVKTTAKSGWDSSDSDFETPGTTNRTGRYSAHSGNSVSISASAGPTSSVSGHPNRKHNFSKSRKRLKERSSSNKSAHPDKGNSGCHRSGSERCQLVESSLDKPVRSKRRKRGHSQRRCDRSNSSRDSHQSQSEPDVTAVSRRGNSDLSDDNHRAPSSSQLSSHTSRSGSHFSSASSTSSRWRSSHRHRRHSHGRRRSKSYTSDSSSRASSHASRFAYRDRSRSTSRRSRRRRRTRSYRRHYRRRSYSSSSRSRSHSWVSSDTSSRSSYHSSRSSVSRASANSRRRSSAARRTPSPQIAMRRKPTSGNRVHDSNDSARTASPERRPVRLTSNSSSHTKASESSRSNTTSITSAYTFGSLSNVAETVSAAVKRVTGGNSTNSRYHKTLGNKSPRLPVALTKSDDDESPHQPPVTTSSGTLIDIPLPKDSTRNENARQTESMPYIGPQANALTNQMQRQQFINSVAQMSTPQIMARSVGITAPISTAVAVSKPSIYETSTLPAVFVPTQLSQQFQQTQLQQVLQAAAAFQAAQGNGAASVQASSNPSAITSQLLQHLNNQQPQKSPVIGVAPNNITASILAAHQQKLLAQLQRQAMGNQTVDHLSRSNMDELIPAIGSLPAGADANSILSADRLNSASALTAALLRARATNTIVPGLPLASFNVNATQSNTNQLIALLTAAQQQQHQQVLASSMRLSTTPTQAAVASVFPQDANARFDCSVLLPPVY</sequence>
<feature type="region of interest" description="Disordered" evidence="1">
    <location>
        <begin position="52"/>
        <end position="95"/>
    </location>
</feature>
<dbReference type="AlphaFoldDB" id="A0A4E0RXT0"/>
<feature type="compositionally biased region" description="Basic and acidic residues" evidence="1">
    <location>
        <begin position="229"/>
        <end position="241"/>
    </location>
</feature>
<feature type="compositionally biased region" description="Low complexity" evidence="1">
    <location>
        <begin position="312"/>
        <end position="328"/>
    </location>
</feature>
<comment type="caution">
    <text evidence="2">The sequence shown here is derived from an EMBL/GenBank/DDBJ whole genome shotgun (WGS) entry which is preliminary data.</text>
</comment>
<feature type="compositionally biased region" description="Basic residues" evidence="1">
    <location>
        <begin position="218"/>
        <end position="228"/>
    </location>
</feature>
<feature type="compositionally biased region" description="Polar residues" evidence="1">
    <location>
        <begin position="8"/>
        <end position="21"/>
    </location>
</feature>
<dbReference type="Proteomes" id="UP000230066">
    <property type="component" value="Unassembled WGS sequence"/>
</dbReference>
<organism evidence="2 3">
    <name type="scientific">Fasciola hepatica</name>
    <name type="common">Liver fluke</name>
    <dbReference type="NCBI Taxonomy" id="6192"/>
    <lineage>
        <taxon>Eukaryota</taxon>
        <taxon>Metazoa</taxon>
        <taxon>Spiralia</taxon>
        <taxon>Lophotrochozoa</taxon>
        <taxon>Platyhelminthes</taxon>
        <taxon>Trematoda</taxon>
        <taxon>Digenea</taxon>
        <taxon>Plagiorchiida</taxon>
        <taxon>Echinostomata</taxon>
        <taxon>Echinostomatoidea</taxon>
        <taxon>Fasciolidae</taxon>
        <taxon>Fasciola</taxon>
    </lineage>
</organism>
<feature type="compositionally biased region" description="Basic residues" evidence="1">
    <location>
        <begin position="336"/>
        <end position="358"/>
    </location>
</feature>
<accession>A0A4E0RXT0</accession>
<protein>
    <submittedName>
        <fullName evidence="2">Uncharacterized protein</fullName>
    </submittedName>
</protein>
<evidence type="ECO:0000313" key="2">
    <source>
        <dbReference type="EMBL" id="THD26847.1"/>
    </source>
</evidence>
<feature type="region of interest" description="Disordered" evidence="1">
    <location>
        <begin position="1"/>
        <end position="35"/>
    </location>
</feature>
<feature type="compositionally biased region" description="Basic and acidic residues" evidence="1">
    <location>
        <begin position="421"/>
        <end position="438"/>
    </location>
</feature>
<feature type="compositionally biased region" description="Basic residues" evidence="1">
    <location>
        <begin position="166"/>
        <end position="180"/>
    </location>
</feature>
<feature type="region of interest" description="Disordered" evidence="1">
    <location>
        <begin position="487"/>
        <end position="543"/>
    </location>
</feature>
<feature type="region of interest" description="Disordered" evidence="1">
    <location>
        <begin position="117"/>
        <end position="460"/>
    </location>
</feature>
<feature type="compositionally biased region" description="Low complexity" evidence="1">
    <location>
        <begin position="359"/>
        <end position="394"/>
    </location>
</feature>
<keyword evidence="3" id="KW-1185">Reference proteome</keyword>
<feature type="compositionally biased region" description="Polar residues" evidence="1">
    <location>
        <begin position="441"/>
        <end position="460"/>
    </location>
</feature>
<gene>
    <name evidence="2" type="ORF">D915_002316</name>
</gene>
<proteinExistence type="predicted"/>
<feature type="compositionally biased region" description="Low complexity" evidence="1">
    <location>
        <begin position="269"/>
        <end position="294"/>
    </location>
</feature>
<feature type="compositionally biased region" description="Basic residues" evidence="1">
    <location>
        <begin position="295"/>
        <end position="311"/>
    </location>
</feature>
<feature type="compositionally biased region" description="Basic and acidic residues" evidence="1">
    <location>
        <begin position="181"/>
        <end position="193"/>
    </location>
</feature>
<name>A0A4E0RXT0_FASHE</name>